<dbReference type="Gene3D" id="3.30.450.40">
    <property type="match status" value="1"/>
</dbReference>
<dbReference type="OrthoDB" id="7066078at2"/>
<dbReference type="Proteomes" id="UP000238563">
    <property type="component" value="Unassembled WGS sequence"/>
</dbReference>
<protein>
    <submittedName>
        <fullName evidence="1">GAF domain-containing protein</fullName>
    </submittedName>
</protein>
<gene>
    <name evidence="1" type="ORF">C5750_17040</name>
</gene>
<name>A0A2S9JG84_9HYPH</name>
<dbReference type="RefSeq" id="WP_105735386.1">
    <property type="nucleotide sequence ID" value="NZ_PVBT01000005.1"/>
</dbReference>
<accession>A0A2S9JG84</accession>
<reference evidence="1 2" key="1">
    <citation type="submission" date="2018-02" db="EMBL/GenBank/DDBJ databases">
        <title>The draft genome of Phyllobacterium myrsinacearum DSM5892.</title>
        <authorList>
            <person name="Li L."/>
            <person name="Liu L."/>
            <person name="Zhang X."/>
            <person name="Wang T."/>
        </authorList>
    </citation>
    <scope>NUCLEOTIDE SEQUENCE [LARGE SCALE GENOMIC DNA]</scope>
    <source>
        <strain evidence="1 2">DSM 5892</strain>
    </source>
</reference>
<dbReference type="EMBL" id="PVBT01000005">
    <property type="protein sequence ID" value="PRD51819.1"/>
    <property type="molecule type" value="Genomic_DNA"/>
</dbReference>
<evidence type="ECO:0000313" key="1">
    <source>
        <dbReference type="EMBL" id="PRD51819.1"/>
    </source>
</evidence>
<sequence>MTQDEVATALAEFDAGIANGTHDEAPWQALQTLSQKIIGAKLFTIMTVDMKNELARREYTSDAESYPVSGTKPIHYDRWFDTVHKDRQSFVANTIADIATVFSDHETIWALGCGSVINIPVVIAGELLGTVNCLDVEHHYTPERVERSKLLAIPAKLAFLAASKAA</sequence>
<dbReference type="InterPro" id="IPR029016">
    <property type="entry name" value="GAF-like_dom_sf"/>
</dbReference>
<dbReference type="SUPFAM" id="SSF55781">
    <property type="entry name" value="GAF domain-like"/>
    <property type="match status" value="1"/>
</dbReference>
<keyword evidence="2" id="KW-1185">Reference proteome</keyword>
<comment type="caution">
    <text evidence="1">The sequence shown here is derived from an EMBL/GenBank/DDBJ whole genome shotgun (WGS) entry which is preliminary data.</text>
</comment>
<organism evidence="1 2">
    <name type="scientific">Phyllobacterium myrsinacearum</name>
    <dbReference type="NCBI Taxonomy" id="28101"/>
    <lineage>
        <taxon>Bacteria</taxon>
        <taxon>Pseudomonadati</taxon>
        <taxon>Pseudomonadota</taxon>
        <taxon>Alphaproteobacteria</taxon>
        <taxon>Hyphomicrobiales</taxon>
        <taxon>Phyllobacteriaceae</taxon>
        <taxon>Phyllobacterium</taxon>
    </lineage>
</organism>
<proteinExistence type="predicted"/>
<dbReference type="AlphaFoldDB" id="A0A2S9JG84"/>
<evidence type="ECO:0000313" key="2">
    <source>
        <dbReference type="Proteomes" id="UP000238563"/>
    </source>
</evidence>